<comment type="caution">
    <text evidence="8">The sequence shown here is derived from an EMBL/GenBank/DDBJ whole genome shotgun (WGS) entry which is preliminary data.</text>
</comment>
<evidence type="ECO:0000313" key="9">
    <source>
        <dbReference type="Proteomes" id="UP000825935"/>
    </source>
</evidence>
<dbReference type="Proteomes" id="UP000825935">
    <property type="component" value="Chromosome 25"/>
</dbReference>
<keyword evidence="3" id="KW-0238">DNA-binding</keyword>
<evidence type="ECO:0000256" key="1">
    <source>
        <dbReference type="ARBA" id="ARBA00004123"/>
    </source>
</evidence>
<keyword evidence="5" id="KW-0539">Nucleus</keyword>
<protein>
    <recommendedName>
        <fullName evidence="7">AP2/ERF domain-containing protein</fullName>
    </recommendedName>
</protein>
<evidence type="ECO:0000256" key="3">
    <source>
        <dbReference type="ARBA" id="ARBA00023125"/>
    </source>
</evidence>
<organism evidence="8 9">
    <name type="scientific">Ceratopteris richardii</name>
    <name type="common">Triangle waterfern</name>
    <dbReference type="NCBI Taxonomy" id="49495"/>
    <lineage>
        <taxon>Eukaryota</taxon>
        <taxon>Viridiplantae</taxon>
        <taxon>Streptophyta</taxon>
        <taxon>Embryophyta</taxon>
        <taxon>Tracheophyta</taxon>
        <taxon>Polypodiopsida</taxon>
        <taxon>Polypodiidae</taxon>
        <taxon>Polypodiales</taxon>
        <taxon>Pteridineae</taxon>
        <taxon>Pteridaceae</taxon>
        <taxon>Parkerioideae</taxon>
        <taxon>Ceratopteris</taxon>
    </lineage>
</organism>
<name>A0A8T2RNE1_CERRI</name>
<keyword evidence="9" id="KW-1185">Reference proteome</keyword>
<comment type="subcellular location">
    <subcellularLocation>
        <location evidence="1">Nucleus</location>
    </subcellularLocation>
</comment>
<dbReference type="Gene3D" id="3.30.730.10">
    <property type="entry name" value="AP2/ERF domain"/>
    <property type="match status" value="1"/>
</dbReference>
<keyword evidence="4" id="KW-0804">Transcription</keyword>
<dbReference type="InterPro" id="IPR001471">
    <property type="entry name" value="AP2/ERF_dom"/>
</dbReference>
<dbReference type="AlphaFoldDB" id="A0A8T2RNE1"/>
<dbReference type="OMA" id="WCSSARE"/>
<dbReference type="InterPro" id="IPR036955">
    <property type="entry name" value="AP2/ERF_dom_sf"/>
</dbReference>
<evidence type="ECO:0000313" key="8">
    <source>
        <dbReference type="EMBL" id="KAH7297952.1"/>
    </source>
</evidence>
<dbReference type="GO" id="GO:0003700">
    <property type="term" value="F:DNA-binding transcription factor activity"/>
    <property type="evidence" value="ECO:0007669"/>
    <property type="project" value="InterPro"/>
</dbReference>
<dbReference type="OrthoDB" id="1931494at2759"/>
<keyword evidence="2" id="KW-0805">Transcription regulation</keyword>
<dbReference type="Pfam" id="PF00847">
    <property type="entry name" value="AP2"/>
    <property type="match status" value="1"/>
</dbReference>
<evidence type="ECO:0000259" key="7">
    <source>
        <dbReference type="PROSITE" id="PS51032"/>
    </source>
</evidence>
<evidence type="ECO:0000256" key="5">
    <source>
        <dbReference type="ARBA" id="ARBA00023242"/>
    </source>
</evidence>
<dbReference type="SMART" id="SM00380">
    <property type="entry name" value="AP2"/>
    <property type="match status" value="1"/>
</dbReference>
<dbReference type="SUPFAM" id="SSF54171">
    <property type="entry name" value="DNA-binding domain"/>
    <property type="match status" value="1"/>
</dbReference>
<accession>A0A8T2RNE1</accession>
<dbReference type="PANTHER" id="PTHR31677:SF157">
    <property type="entry name" value="AP2_ERF DOMAIN-CONTAINING PROTEIN"/>
    <property type="match status" value="1"/>
</dbReference>
<dbReference type="GO" id="GO:0005634">
    <property type="term" value="C:nucleus"/>
    <property type="evidence" value="ECO:0007669"/>
    <property type="project" value="UniProtKB-SubCell"/>
</dbReference>
<dbReference type="InterPro" id="IPR016177">
    <property type="entry name" value="DNA-bd_dom_sf"/>
</dbReference>
<evidence type="ECO:0000256" key="6">
    <source>
        <dbReference type="SAM" id="MobiDB-lite"/>
    </source>
</evidence>
<gene>
    <name evidence="8" type="ORF">KP509_25G020600</name>
</gene>
<dbReference type="GO" id="GO:0003677">
    <property type="term" value="F:DNA binding"/>
    <property type="evidence" value="ECO:0007669"/>
    <property type="project" value="UniProtKB-KW"/>
</dbReference>
<dbReference type="PRINTS" id="PR00367">
    <property type="entry name" value="ETHRSPELEMNT"/>
</dbReference>
<feature type="compositionally biased region" description="Low complexity" evidence="6">
    <location>
        <begin position="35"/>
        <end position="44"/>
    </location>
</feature>
<dbReference type="CDD" id="cd00018">
    <property type="entry name" value="AP2"/>
    <property type="match status" value="1"/>
</dbReference>
<sequence>MAAVLEPQHVFEVKDKVAPSRSWLTNPNPVPKLPSSSSSDSSASALPTAAACSTTSASNGGTHYRGVRKRPWGRFAAEIRDPWKKARVWLGTFDTAEEAALAYDDAARSLRGDKAKTNFELSSVPSHLRWLPNAQPLLSADEQPRRDASLLVEATEISKLHDHVLAVKRQADFRQLKPNTDIGVDLQLGFPSRSWSNAVVADLNSISSKKIVHNRDEHYSASNRSASCKQLLPILDLNLPPCEAIDA</sequence>
<evidence type="ECO:0000256" key="4">
    <source>
        <dbReference type="ARBA" id="ARBA00023163"/>
    </source>
</evidence>
<dbReference type="EMBL" id="CM035430">
    <property type="protein sequence ID" value="KAH7297952.1"/>
    <property type="molecule type" value="Genomic_DNA"/>
</dbReference>
<proteinExistence type="predicted"/>
<feature type="region of interest" description="Disordered" evidence="6">
    <location>
        <begin position="16"/>
        <end position="44"/>
    </location>
</feature>
<reference evidence="8" key="1">
    <citation type="submission" date="2021-08" db="EMBL/GenBank/DDBJ databases">
        <title>WGS assembly of Ceratopteris richardii.</title>
        <authorList>
            <person name="Marchant D.B."/>
            <person name="Chen G."/>
            <person name="Jenkins J."/>
            <person name="Shu S."/>
            <person name="Leebens-Mack J."/>
            <person name="Grimwood J."/>
            <person name="Schmutz J."/>
            <person name="Soltis P."/>
            <person name="Soltis D."/>
            <person name="Chen Z.-H."/>
        </authorList>
    </citation>
    <scope>NUCLEOTIDE SEQUENCE</scope>
    <source>
        <strain evidence="8">Whitten #5841</strain>
        <tissue evidence="8">Leaf</tissue>
    </source>
</reference>
<feature type="domain" description="AP2/ERF" evidence="7">
    <location>
        <begin position="63"/>
        <end position="120"/>
    </location>
</feature>
<evidence type="ECO:0000256" key="2">
    <source>
        <dbReference type="ARBA" id="ARBA00023015"/>
    </source>
</evidence>
<dbReference type="PROSITE" id="PS51032">
    <property type="entry name" value="AP2_ERF"/>
    <property type="match status" value="1"/>
</dbReference>
<dbReference type="FunFam" id="3.30.730.10:FF:000001">
    <property type="entry name" value="Ethylene-responsive transcription factor 2"/>
    <property type="match status" value="1"/>
</dbReference>
<dbReference type="PANTHER" id="PTHR31677">
    <property type="entry name" value="AP2 DOMAIN CLASS TRANSCRIPTION FACTOR"/>
    <property type="match status" value="1"/>
</dbReference>